<proteinExistence type="predicted"/>
<organism evidence="1 2">
    <name type="scientific">Gluconacetobacter aggeris</name>
    <dbReference type="NCBI Taxonomy" id="1286186"/>
    <lineage>
        <taxon>Bacteria</taxon>
        <taxon>Pseudomonadati</taxon>
        <taxon>Pseudomonadota</taxon>
        <taxon>Alphaproteobacteria</taxon>
        <taxon>Acetobacterales</taxon>
        <taxon>Acetobacteraceae</taxon>
        <taxon>Gluconacetobacter</taxon>
    </lineage>
</organism>
<keyword evidence="2" id="KW-1185">Reference proteome</keyword>
<reference evidence="1 2" key="1">
    <citation type="submission" date="2020-04" db="EMBL/GenBank/DDBJ databases">
        <title>Description of novel Gluconacetobacter.</title>
        <authorList>
            <person name="Sombolestani A."/>
        </authorList>
    </citation>
    <scope>NUCLEOTIDE SEQUENCE [LARGE SCALE GENOMIC DNA]</scope>
    <source>
        <strain evidence="1 2">LMG 27801</strain>
    </source>
</reference>
<dbReference type="AlphaFoldDB" id="A0A7W4NWR7"/>
<evidence type="ECO:0000313" key="2">
    <source>
        <dbReference type="Proteomes" id="UP000559860"/>
    </source>
</evidence>
<dbReference type="Proteomes" id="UP000559860">
    <property type="component" value="Unassembled WGS sequence"/>
</dbReference>
<protein>
    <recommendedName>
        <fullName evidence="3">Glycosyl transferase family 2</fullName>
    </recommendedName>
</protein>
<accession>A0A7W4NWR7</accession>
<sequence>MNMHSIENNKIYISFTSISSRIGDTDRVIHSLLAQSLRADKIIFNISREPFLEDLGISESDLSPFIRKAIADGRIELNYCTNFGPYRKILPTLERYSGSNFWVATADDDVIYPNSWLEGLIKSAAEHKSISAYRCRLLLVDNGRILPYNTWPLINSSFIEKFGGGGEFSKPSLMFFPTGRDGILYHSSHLSDLETLSALRRQAPFQDDIVLKFYTLMKNIPVSIAPSPERWEAEVFPGTGNSGPSLWNLNKDGENDKAIARVLDYCKALT</sequence>
<dbReference type="RefSeq" id="WP_182986493.1">
    <property type="nucleotide sequence ID" value="NZ_JABEQD010000007.1"/>
</dbReference>
<dbReference type="InterPro" id="IPR029044">
    <property type="entry name" value="Nucleotide-diphossugar_trans"/>
</dbReference>
<comment type="caution">
    <text evidence="1">The sequence shown here is derived from an EMBL/GenBank/DDBJ whole genome shotgun (WGS) entry which is preliminary data.</text>
</comment>
<gene>
    <name evidence="1" type="ORF">HLH36_11410</name>
</gene>
<evidence type="ECO:0008006" key="3">
    <source>
        <dbReference type="Google" id="ProtNLM"/>
    </source>
</evidence>
<name>A0A7W4NWR7_9PROT</name>
<dbReference type="SUPFAM" id="SSF53448">
    <property type="entry name" value="Nucleotide-diphospho-sugar transferases"/>
    <property type="match status" value="1"/>
</dbReference>
<dbReference type="EMBL" id="JABEQD010000007">
    <property type="protein sequence ID" value="MBB2168957.1"/>
    <property type="molecule type" value="Genomic_DNA"/>
</dbReference>
<evidence type="ECO:0000313" key="1">
    <source>
        <dbReference type="EMBL" id="MBB2168957.1"/>
    </source>
</evidence>